<name>A0ABX2TLW7_9PROT</name>
<proteinExistence type="predicted"/>
<evidence type="ECO:0000313" key="3">
    <source>
        <dbReference type="Proteomes" id="UP000584642"/>
    </source>
</evidence>
<dbReference type="EMBL" id="JABFDB010000035">
    <property type="protein sequence ID" value="NYZ24123.1"/>
    <property type="molecule type" value="Genomic_DNA"/>
</dbReference>
<protein>
    <recommendedName>
        <fullName evidence="1">DUF6471 domain-containing protein</fullName>
    </recommendedName>
</protein>
<dbReference type="Proteomes" id="UP000584642">
    <property type="component" value="Unassembled WGS sequence"/>
</dbReference>
<sequence>MDAKNEWAGRAKRFMKAELKRRDVTYEELARRLTEMGIPETEGSITVKINRGAFPTWFLLASMKVVGCREIRVDDV</sequence>
<dbReference type="RefSeq" id="WP_180285898.1">
    <property type="nucleotide sequence ID" value="NZ_JABFDB010000035.1"/>
</dbReference>
<keyword evidence="3" id="KW-1185">Reference proteome</keyword>
<reference evidence="2 3" key="1">
    <citation type="submission" date="2020-05" db="EMBL/GenBank/DDBJ databases">
        <title>Azospirillum oleiclasticum sp. nov, a nitrogen-fixing and heavy crude oil-emulsifying bacterium isolated from the crude oil of Yumen Oilfield.</title>
        <authorList>
            <person name="Wu D."/>
            <person name="Cai M."/>
            <person name="Zhang X."/>
        </authorList>
    </citation>
    <scope>NUCLEOTIDE SEQUENCE [LARGE SCALE GENOMIC DNA]</scope>
    <source>
        <strain evidence="2 3">ROY-1-1-2</strain>
    </source>
</reference>
<feature type="domain" description="DUF6471" evidence="1">
    <location>
        <begin position="7"/>
        <end position="71"/>
    </location>
</feature>
<evidence type="ECO:0000313" key="2">
    <source>
        <dbReference type="EMBL" id="NYZ24123.1"/>
    </source>
</evidence>
<comment type="caution">
    <text evidence="2">The sequence shown here is derived from an EMBL/GenBank/DDBJ whole genome shotgun (WGS) entry which is preliminary data.</text>
</comment>
<evidence type="ECO:0000259" key="1">
    <source>
        <dbReference type="Pfam" id="PF20075"/>
    </source>
</evidence>
<dbReference type="Pfam" id="PF20075">
    <property type="entry name" value="DUF6471"/>
    <property type="match status" value="1"/>
</dbReference>
<dbReference type="InterPro" id="IPR045526">
    <property type="entry name" value="DUF6471"/>
</dbReference>
<organism evidence="2 3">
    <name type="scientific">Azospirillum oleiclasticum</name>
    <dbReference type="NCBI Taxonomy" id="2735135"/>
    <lineage>
        <taxon>Bacteria</taxon>
        <taxon>Pseudomonadati</taxon>
        <taxon>Pseudomonadota</taxon>
        <taxon>Alphaproteobacteria</taxon>
        <taxon>Rhodospirillales</taxon>
        <taxon>Azospirillaceae</taxon>
        <taxon>Azospirillum</taxon>
    </lineage>
</organism>
<accession>A0ABX2TLW7</accession>
<gene>
    <name evidence="2" type="ORF">HND93_30840</name>
</gene>